<evidence type="ECO:0000259" key="1">
    <source>
        <dbReference type="Pfam" id="PF04991"/>
    </source>
</evidence>
<dbReference type="RefSeq" id="WP_147205348.1">
    <property type="nucleotide sequence ID" value="NZ_BJYT01000018.1"/>
</dbReference>
<dbReference type="OrthoDB" id="9786100at2"/>
<dbReference type="GO" id="GO:0009100">
    <property type="term" value="P:glycoprotein metabolic process"/>
    <property type="evidence" value="ECO:0007669"/>
    <property type="project" value="UniProtKB-ARBA"/>
</dbReference>
<keyword evidence="3" id="KW-1185">Reference proteome</keyword>
<dbReference type="Pfam" id="PF04991">
    <property type="entry name" value="LicD"/>
    <property type="match status" value="1"/>
</dbReference>
<sequence length="225" mass="26589">MMNGIPKSVRIDEQDYYYEEIYLVNGTKKMNVNIATENLKIFHSLVSQSKITYGLFFGTLLGAIREKNFIVHDEDTDIYVLSEDKEKFLSLLFKFKELGLILVRCQENLISLMRADEYIDVYFFRPKRKLGFFKVRILENHNEYSAKNLEEPVLYHFLGIELYIPHNPEKILKELYGKNWRIPIANSPAPYNTFYTKISKIAPYLKHFPLVRTIQGKLKYILSKI</sequence>
<dbReference type="InterPro" id="IPR007074">
    <property type="entry name" value="LicD/FKTN/FKRP_NTP_transf"/>
</dbReference>
<dbReference type="PANTHER" id="PTHR43404:SF1">
    <property type="entry name" value="MNN4P"/>
    <property type="match status" value="1"/>
</dbReference>
<dbReference type="AlphaFoldDB" id="A0A512BHE4"/>
<dbReference type="EMBL" id="BJYT01000018">
    <property type="protein sequence ID" value="GEO11237.1"/>
    <property type="molecule type" value="Genomic_DNA"/>
</dbReference>
<dbReference type="InterPro" id="IPR052942">
    <property type="entry name" value="LPS_cholinephosphotransferase"/>
</dbReference>
<gene>
    <name evidence="2" type="ORF">SAE01_37330</name>
</gene>
<dbReference type="PANTHER" id="PTHR43404">
    <property type="entry name" value="LIPOPOLYSACCHARIDE CHOLINEPHOSPHOTRANSFERASE LICD"/>
    <property type="match status" value="1"/>
</dbReference>
<evidence type="ECO:0000313" key="3">
    <source>
        <dbReference type="Proteomes" id="UP000321513"/>
    </source>
</evidence>
<reference evidence="2 3" key="1">
    <citation type="submission" date="2019-07" db="EMBL/GenBank/DDBJ databases">
        <title>Whole genome shotgun sequence of Segetibacter aerophilus NBRC 106135.</title>
        <authorList>
            <person name="Hosoyama A."/>
            <person name="Uohara A."/>
            <person name="Ohji S."/>
            <person name="Ichikawa N."/>
        </authorList>
    </citation>
    <scope>NUCLEOTIDE SEQUENCE [LARGE SCALE GENOMIC DNA]</scope>
    <source>
        <strain evidence="2 3">NBRC 106135</strain>
    </source>
</reference>
<comment type="caution">
    <text evidence="2">The sequence shown here is derived from an EMBL/GenBank/DDBJ whole genome shotgun (WGS) entry which is preliminary data.</text>
</comment>
<protein>
    <recommendedName>
        <fullName evidence="1">LicD/FKTN/FKRP nucleotidyltransferase domain-containing protein</fullName>
    </recommendedName>
</protein>
<evidence type="ECO:0000313" key="2">
    <source>
        <dbReference type="EMBL" id="GEO11237.1"/>
    </source>
</evidence>
<feature type="domain" description="LicD/FKTN/FKRP nucleotidyltransferase" evidence="1">
    <location>
        <begin position="48"/>
        <end position="94"/>
    </location>
</feature>
<organism evidence="2 3">
    <name type="scientific">Segetibacter aerophilus</name>
    <dbReference type="NCBI Taxonomy" id="670293"/>
    <lineage>
        <taxon>Bacteria</taxon>
        <taxon>Pseudomonadati</taxon>
        <taxon>Bacteroidota</taxon>
        <taxon>Chitinophagia</taxon>
        <taxon>Chitinophagales</taxon>
        <taxon>Chitinophagaceae</taxon>
        <taxon>Segetibacter</taxon>
    </lineage>
</organism>
<name>A0A512BHE4_9BACT</name>
<proteinExistence type="predicted"/>
<dbReference type="Proteomes" id="UP000321513">
    <property type="component" value="Unassembled WGS sequence"/>
</dbReference>
<accession>A0A512BHE4</accession>